<dbReference type="CDD" id="cd22325">
    <property type="entry name" value="ERCC1_C-like"/>
    <property type="match status" value="1"/>
</dbReference>
<keyword evidence="5" id="KW-0238">DNA-binding</keyword>
<dbReference type="Gene3D" id="3.40.50.10470">
    <property type="entry name" value="Translation initiation factor eif-2b, domain 2"/>
    <property type="match status" value="1"/>
</dbReference>
<dbReference type="NCBIfam" id="TIGR00524">
    <property type="entry name" value="eIF-2B_rel"/>
    <property type="match status" value="1"/>
</dbReference>
<evidence type="ECO:0000256" key="5">
    <source>
        <dbReference type="ARBA" id="ARBA00023125"/>
    </source>
</evidence>
<dbReference type="GO" id="GO:0003677">
    <property type="term" value="F:DNA binding"/>
    <property type="evidence" value="ECO:0007669"/>
    <property type="project" value="UniProtKB-KW"/>
</dbReference>
<evidence type="ECO:0000256" key="8">
    <source>
        <dbReference type="ARBA" id="ARBA00023235"/>
    </source>
</evidence>
<dbReference type="InterPro" id="IPR042529">
    <property type="entry name" value="IF_2B-like_C"/>
</dbReference>
<dbReference type="GO" id="GO:0019509">
    <property type="term" value="P:L-methionine salvage from methylthioadenosine"/>
    <property type="evidence" value="ECO:0007669"/>
    <property type="project" value="TreeGrafter"/>
</dbReference>
<feature type="compositionally biased region" description="Low complexity" evidence="11">
    <location>
        <begin position="18"/>
        <end position="55"/>
    </location>
</feature>
<dbReference type="Gene3D" id="1.20.120.420">
    <property type="entry name" value="translation initiation factor eif-2b, domain 1"/>
    <property type="match status" value="1"/>
</dbReference>
<comment type="similarity">
    <text evidence="3">Belongs to the ERCC1/RAD10/SWI10 family.</text>
</comment>
<evidence type="ECO:0000313" key="14">
    <source>
        <dbReference type="Proteomes" id="UP000777482"/>
    </source>
</evidence>
<comment type="similarity">
    <text evidence="2 10">Belongs to the eIF-2B alpha/beta/delta subunits family.</text>
</comment>
<dbReference type="GO" id="GO:0006310">
    <property type="term" value="P:DNA recombination"/>
    <property type="evidence" value="ECO:0007669"/>
    <property type="project" value="UniProtKB-ARBA"/>
</dbReference>
<comment type="subcellular location">
    <subcellularLocation>
        <location evidence="1">Nucleus</location>
    </subcellularLocation>
</comment>
<dbReference type="NCBIfam" id="TIGR00597">
    <property type="entry name" value="rad10"/>
    <property type="match status" value="1"/>
</dbReference>
<dbReference type="AlphaFoldDB" id="A0A9P6W654"/>
<dbReference type="InterPro" id="IPR011559">
    <property type="entry name" value="Initiation_fac_2B_a/b/d"/>
</dbReference>
<dbReference type="Gene3D" id="3.40.50.10130">
    <property type="match status" value="1"/>
</dbReference>
<evidence type="ECO:0000256" key="11">
    <source>
        <dbReference type="SAM" id="MobiDB-lite"/>
    </source>
</evidence>
<evidence type="ECO:0000256" key="3">
    <source>
        <dbReference type="ARBA" id="ARBA00008283"/>
    </source>
</evidence>
<accession>A0A9P6W654</accession>
<keyword evidence="14" id="KW-1185">Reference proteome</keyword>
<dbReference type="PANTHER" id="PTHR43475">
    <property type="entry name" value="METHYLTHIORIBOSE-1-PHOSPHATE ISOMERASE"/>
    <property type="match status" value="1"/>
</dbReference>
<dbReference type="InterPro" id="IPR005251">
    <property type="entry name" value="IF-M1Pi"/>
</dbReference>
<feature type="compositionally biased region" description="Polar residues" evidence="11">
    <location>
        <begin position="76"/>
        <end position="98"/>
    </location>
</feature>
<comment type="caution">
    <text evidence="13">The sequence shown here is derived from an EMBL/GenBank/DDBJ whole genome shotgun (WGS) entry which is preliminary data.</text>
</comment>
<dbReference type="Proteomes" id="UP000777482">
    <property type="component" value="Unassembled WGS sequence"/>
</dbReference>
<dbReference type="GO" id="GO:0046523">
    <property type="term" value="F:S-methyl-5-thioribose-1-phosphate isomerase activity"/>
    <property type="evidence" value="ECO:0007669"/>
    <property type="project" value="TreeGrafter"/>
</dbReference>
<dbReference type="InterPro" id="IPR037171">
    <property type="entry name" value="NagB/RpiA_transferase-like"/>
</dbReference>
<name>A0A9P6W654_RHOMI</name>
<reference evidence="13 14" key="1">
    <citation type="submission" date="2020-11" db="EMBL/GenBank/DDBJ databases">
        <title>Kefir isolates.</title>
        <authorList>
            <person name="Marcisauskas S."/>
            <person name="Kim Y."/>
            <person name="Blasche S."/>
        </authorList>
    </citation>
    <scope>NUCLEOTIDE SEQUENCE [LARGE SCALE GENOMIC DNA]</scope>
    <source>
        <strain evidence="13 14">KR</strain>
    </source>
</reference>
<dbReference type="Pfam" id="PF03834">
    <property type="entry name" value="Rad10"/>
    <property type="match status" value="1"/>
</dbReference>
<dbReference type="SUPFAM" id="SSF52980">
    <property type="entry name" value="Restriction endonuclease-like"/>
    <property type="match status" value="1"/>
</dbReference>
<dbReference type="InterPro" id="IPR010994">
    <property type="entry name" value="RuvA_2-like"/>
</dbReference>
<dbReference type="GO" id="GO:0006302">
    <property type="term" value="P:double-strand break repair"/>
    <property type="evidence" value="ECO:0007669"/>
    <property type="project" value="UniProtKB-ARBA"/>
</dbReference>
<dbReference type="OrthoDB" id="2461at2759"/>
<dbReference type="FunFam" id="3.40.50.10130:FF:000001">
    <property type="entry name" value="DNA excision repair protein ERCC-1"/>
    <property type="match status" value="1"/>
</dbReference>
<evidence type="ECO:0000256" key="6">
    <source>
        <dbReference type="ARBA" id="ARBA00023167"/>
    </source>
</evidence>
<dbReference type="GO" id="GO:0005634">
    <property type="term" value="C:nucleus"/>
    <property type="evidence" value="ECO:0007669"/>
    <property type="project" value="UniProtKB-SubCell"/>
</dbReference>
<feature type="compositionally biased region" description="Low complexity" evidence="11">
    <location>
        <begin position="99"/>
        <end position="114"/>
    </location>
</feature>
<feature type="domain" description="ERCC1-like central" evidence="12">
    <location>
        <begin position="134"/>
        <end position="252"/>
    </location>
</feature>
<evidence type="ECO:0000256" key="4">
    <source>
        <dbReference type="ARBA" id="ARBA00022763"/>
    </source>
</evidence>
<protein>
    <submittedName>
        <fullName evidence="13">S-methyl-5-thioribose-1-phosphate isomerase</fullName>
    </submittedName>
</protein>
<organism evidence="13 14">
    <name type="scientific">Rhodotorula mucilaginosa</name>
    <name type="common">Yeast</name>
    <name type="synonym">Rhodotorula rubra</name>
    <dbReference type="NCBI Taxonomy" id="5537"/>
    <lineage>
        <taxon>Eukaryota</taxon>
        <taxon>Fungi</taxon>
        <taxon>Dikarya</taxon>
        <taxon>Basidiomycota</taxon>
        <taxon>Pucciniomycotina</taxon>
        <taxon>Microbotryomycetes</taxon>
        <taxon>Sporidiobolales</taxon>
        <taxon>Sporidiobolaceae</taxon>
        <taxon>Rhodotorula</taxon>
    </lineage>
</organism>
<dbReference type="Pfam" id="PF14520">
    <property type="entry name" value="HHH_5"/>
    <property type="match status" value="1"/>
</dbReference>
<dbReference type="InterPro" id="IPR011335">
    <property type="entry name" value="Restrct_endonuc-II-like"/>
</dbReference>
<dbReference type="PANTHER" id="PTHR43475:SF1">
    <property type="entry name" value="METHYLTHIORIBOSE-1-PHOSPHATE ISOMERASE"/>
    <property type="match status" value="1"/>
</dbReference>
<evidence type="ECO:0000256" key="10">
    <source>
        <dbReference type="RuleBase" id="RU003814"/>
    </source>
</evidence>
<keyword evidence="6" id="KW-0028">Amino-acid biosynthesis</keyword>
<dbReference type="Pfam" id="PF01008">
    <property type="entry name" value="IF-2B"/>
    <property type="match status" value="1"/>
</dbReference>
<dbReference type="InterPro" id="IPR000649">
    <property type="entry name" value="IF-2B-related"/>
</dbReference>
<dbReference type="InterPro" id="IPR027363">
    <property type="entry name" value="M1Pi_N"/>
</dbReference>
<evidence type="ECO:0000259" key="12">
    <source>
        <dbReference type="Pfam" id="PF03834"/>
    </source>
</evidence>
<keyword evidence="9" id="KW-0539">Nucleus</keyword>
<feature type="region of interest" description="Disordered" evidence="11">
    <location>
        <begin position="1"/>
        <end position="114"/>
    </location>
</feature>
<dbReference type="Gene3D" id="1.10.150.20">
    <property type="entry name" value="5' to 3' exonuclease, C-terminal subdomain"/>
    <property type="match status" value="1"/>
</dbReference>
<dbReference type="EMBL" id="PUHQ01000010">
    <property type="protein sequence ID" value="KAG0665169.1"/>
    <property type="molecule type" value="Genomic_DNA"/>
</dbReference>
<dbReference type="FunFam" id="1.20.120.420:FF:000003">
    <property type="entry name" value="Methylthioribose-1-phosphate isomerase"/>
    <property type="match status" value="1"/>
</dbReference>
<evidence type="ECO:0000256" key="1">
    <source>
        <dbReference type="ARBA" id="ARBA00004123"/>
    </source>
</evidence>
<dbReference type="InterPro" id="IPR047260">
    <property type="entry name" value="ERCC1-like_central_dom"/>
</dbReference>
<evidence type="ECO:0000256" key="9">
    <source>
        <dbReference type="ARBA" id="ARBA00023242"/>
    </source>
</evidence>
<keyword evidence="6" id="KW-0486">Methionine biosynthesis</keyword>
<dbReference type="NCBIfam" id="TIGR00512">
    <property type="entry name" value="salvage_mtnA"/>
    <property type="match status" value="1"/>
</dbReference>
<sequence length="785" mass="82515">MNSQPGPSRPPTNGGGVTATPSTSSSSSSGAAASSSSAVAQGAAGGRASAFSTATRPASGAPTAQSAVARGKQPAASVNTARSSVTAPNTATGSTQRQGTAATPGSTNAGAAPGGAAVSVGGPAGLVRRTVLNSILVNTRQKGNPVIGHIRQVPWEYGDIKCDYQVGATAGVLYLSWAHIRIRYHLLHPEYIHQRIADLGGNYNLRIILVQCDADNHTAAMKELTKVALVNGYTLMTCWSAQEAGRYLESYKLYERKPPDLIRERVDDSYMAHMTSALTSVRGVNKTDVTTLVSNFGSFSSIVLASPAALSNLPGLGDKKLLVATVPAHLQSSGTGGRAVRNTAAAEGLARMTAAASSSMTDGPVLGAFRITGGRTFYEAQAVEIIDQLALPHTIRWEQVDTVQGAFDAIKSMKIRGAPAIASLAALGLAAELLALQNGRDAPSFDRSLLSSPPQLLLDRILDRSAYLFTSRPTAVNLREALQRIEAAARAEAAREGATADSLAKRVVEVAVGVWIEDKERCERIGNNGAKWILDKLEREGQIQKGEKIAVLTVCNTGSLATSGYGTALGVIASLHTQGRLLHAYFAQTGPYQQGARLTAVELASLGAPNTMICDTAIGALMAEKRIHLFVAGADRIAANGDTANKISTYQISLNAHHPHPFSPNPPVPVLVAAPLTTLDLTMKSGREIEIEQRPSWEACTVRGRVVDPVQLARGVEVQPAKEGEEVRVETVLVTPPGTKAWNPAFDVTPASLIEGIVTEVGVAEKEAGASEYNLQKFVDERTRA</sequence>
<dbReference type="NCBIfam" id="NF004326">
    <property type="entry name" value="PRK05720.1"/>
    <property type="match status" value="1"/>
</dbReference>
<evidence type="ECO:0000256" key="2">
    <source>
        <dbReference type="ARBA" id="ARBA00007251"/>
    </source>
</evidence>
<keyword evidence="7" id="KW-0234">DNA repair</keyword>
<keyword evidence="4" id="KW-0227">DNA damage</keyword>
<gene>
    <name evidence="13" type="primary">MRI1</name>
    <name evidence="13" type="ORF">C6P46_000266</name>
</gene>
<evidence type="ECO:0000313" key="13">
    <source>
        <dbReference type="EMBL" id="KAG0665169.1"/>
    </source>
</evidence>
<dbReference type="SUPFAM" id="SSF100950">
    <property type="entry name" value="NagB/RpiA/CoA transferase-like"/>
    <property type="match status" value="1"/>
</dbReference>
<proteinExistence type="inferred from homology"/>
<dbReference type="SUPFAM" id="SSF47781">
    <property type="entry name" value="RuvA domain 2-like"/>
    <property type="match status" value="1"/>
</dbReference>
<keyword evidence="8 13" id="KW-0413">Isomerase</keyword>
<evidence type="ECO:0000256" key="7">
    <source>
        <dbReference type="ARBA" id="ARBA00023204"/>
    </source>
</evidence>